<dbReference type="InterPro" id="IPR044033">
    <property type="entry name" value="GpV-like_apex"/>
</dbReference>
<dbReference type="InterPro" id="IPR013046">
    <property type="entry name" value="GpV/Gp45"/>
</dbReference>
<proteinExistence type="predicted"/>
<dbReference type="RefSeq" id="WP_217645760.1">
    <property type="nucleotide sequence ID" value="NZ_FOHO01000001.1"/>
</dbReference>
<dbReference type="Pfam" id="PF18946">
    <property type="entry name" value="Apex"/>
    <property type="match status" value="1"/>
</dbReference>
<name>A0A1H9YBJ7_9RHOB</name>
<keyword evidence="3" id="KW-1185">Reference proteome</keyword>
<reference evidence="2 3" key="1">
    <citation type="submission" date="2016-10" db="EMBL/GenBank/DDBJ databases">
        <authorList>
            <person name="de Groot N.N."/>
        </authorList>
    </citation>
    <scope>NUCLEOTIDE SEQUENCE [LARGE SCALE GENOMIC DNA]</scope>
    <source>
        <strain evidence="2 3">DSM 17862</strain>
    </source>
</reference>
<dbReference type="Proteomes" id="UP000199180">
    <property type="component" value="Unassembled WGS sequence"/>
</dbReference>
<dbReference type="InterPro" id="IPR037026">
    <property type="entry name" value="Vgr_OB-fold_dom_sf"/>
</dbReference>
<gene>
    <name evidence="2" type="ORF">SAMN04489858_101108</name>
</gene>
<dbReference type="NCBIfam" id="TIGR01644">
    <property type="entry name" value="phage_P2_V"/>
    <property type="match status" value="1"/>
</dbReference>
<dbReference type="EMBL" id="FOHO01000001">
    <property type="protein sequence ID" value="SES66334.1"/>
    <property type="molecule type" value="Genomic_DNA"/>
</dbReference>
<organism evidence="2 3">
    <name type="scientific">Paracoccus homiensis</name>
    <dbReference type="NCBI Taxonomy" id="364199"/>
    <lineage>
        <taxon>Bacteria</taxon>
        <taxon>Pseudomonadati</taxon>
        <taxon>Pseudomonadota</taxon>
        <taxon>Alphaproteobacteria</taxon>
        <taxon>Rhodobacterales</taxon>
        <taxon>Paracoccaceae</taxon>
        <taxon>Paracoccus</taxon>
    </lineage>
</organism>
<dbReference type="AlphaFoldDB" id="A0A1H9YBJ7"/>
<accession>A0A1H9YBJ7</accession>
<dbReference type="STRING" id="364199.SAMN04489858_101108"/>
<protein>
    <submittedName>
        <fullName evidence="2">Phage baseplate assembly protein V</fullName>
    </submittedName>
</protein>
<evidence type="ECO:0000313" key="3">
    <source>
        <dbReference type="Proteomes" id="UP000199180"/>
    </source>
</evidence>
<dbReference type="Pfam" id="PF04717">
    <property type="entry name" value="Phage_base_V"/>
    <property type="match status" value="1"/>
</dbReference>
<evidence type="ECO:0000313" key="2">
    <source>
        <dbReference type="EMBL" id="SES66334.1"/>
    </source>
</evidence>
<feature type="domain" description="Gp5/Type VI secretion system Vgr protein OB-fold" evidence="1">
    <location>
        <begin position="24"/>
        <end position="90"/>
    </location>
</feature>
<dbReference type="Gene3D" id="2.40.50.230">
    <property type="entry name" value="Gp5 N-terminal domain"/>
    <property type="match status" value="1"/>
</dbReference>
<dbReference type="InterPro" id="IPR006531">
    <property type="entry name" value="Gp5/Vgr_OB"/>
</dbReference>
<evidence type="ECO:0000259" key="1">
    <source>
        <dbReference type="Pfam" id="PF04717"/>
    </source>
</evidence>
<sequence>MMQVGDRRALGETDRRIARLIQFGTIAEVDPAQARIRVSLGGEAVSGWVPWVAGRAGDVRVFSAPSVGEQVMLLSPSGNSGQGVALLGLYSGAGQPPASEAGVTRVELPEGVSLEIRDGAVSLAAPGGLRITGDVTVEGDVVADGVSLKNHRHGGIARGGALTDPPAS</sequence>